<name>A0A4V3GKT2_9BACT</name>
<proteinExistence type="predicted"/>
<keyword evidence="2" id="KW-1185">Reference proteome</keyword>
<organism evidence="1 2">
    <name type="scientific">Dinghuibacter silviterrae</name>
    <dbReference type="NCBI Taxonomy" id="1539049"/>
    <lineage>
        <taxon>Bacteria</taxon>
        <taxon>Pseudomonadati</taxon>
        <taxon>Bacteroidota</taxon>
        <taxon>Chitinophagia</taxon>
        <taxon>Chitinophagales</taxon>
        <taxon>Chitinophagaceae</taxon>
        <taxon>Dinghuibacter</taxon>
    </lineage>
</organism>
<evidence type="ECO:0000313" key="2">
    <source>
        <dbReference type="Proteomes" id="UP000294498"/>
    </source>
</evidence>
<reference evidence="1 2" key="1">
    <citation type="submission" date="2019-03" db="EMBL/GenBank/DDBJ databases">
        <title>Genomic Encyclopedia of Type Strains, Phase IV (KMG-IV): sequencing the most valuable type-strain genomes for metagenomic binning, comparative biology and taxonomic classification.</title>
        <authorList>
            <person name="Goeker M."/>
        </authorList>
    </citation>
    <scope>NUCLEOTIDE SEQUENCE [LARGE SCALE GENOMIC DNA]</scope>
    <source>
        <strain evidence="1 2">DSM 100059</strain>
    </source>
</reference>
<dbReference type="RefSeq" id="WP_133998000.1">
    <property type="nucleotide sequence ID" value="NZ_SODV01000002.1"/>
</dbReference>
<dbReference type="OrthoDB" id="672352at2"/>
<protein>
    <submittedName>
        <fullName evidence="1">Uncharacterized protein</fullName>
    </submittedName>
</protein>
<dbReference type="AlphaFoldDB" id="A0A4V3GKT2"/>
<sequence>MKGETETFFQSAKPLTRKILDQLKAAGVQYVTVKGYTLDKRPDYIEPYYILLVPVKKDSGSLGIYEPIDSQILSGWADGGTETKILVAGGGWE</sequence>
<comment type="caution">
    <text evidence="1">The sequence shown here is derived from an EMBL/GenBank/DDBJ whole genome shotgun (WGS) entry which is preliminary data.</text>
</comment>
<evidence type="ECO:0000313" key="1">
    <source>
        <dbReference type="EMBL" id="TDW96842.1"/>
    </source>
</evidence>
<accession>A0A4V3GKT2</accession>
<dbReference type="EMBL" id="SODV01000002">
    <property type="protein sequence ID" value="TDW96842.1"/>
    <property type="molecule type" value="Genomic_DNA"/>
</dbReference>
<gene>
    <name evidence="1" type="ORF">EDB95_4678</name>
</gene>
<dbReference type="Proteomes" id="UP000294498">
    <property type="component" value="Unassembled WGS sequence"/>
</dbReference>